<dbReference type="Gene3D" id="1.10.10.10">
    <property type="entry name" value="Winged helix-like DNA-binding domain superfamily/Winged helix DNA-binding domain"/>
    <property type="match status" value="1"/>
</dbReference>
<evidence type="ECO:0000313" key="3">
    <source>
        <dbReference type="Proteomes" id="UP001500888"/>
    </source>
</evidence>
<dbReference type="SMART" id="SM00347">
    <property type="entry name" value="HTH_MARR"/>
    <property type="match status" value="1"/>
</dbReference>
<dbReference type="InterPro" id="IPR000835">
    <property type="entry name" value="HTH_MarR-typ"/>
</dbReference>
<evidence type="ECO:0000313" key="2">
    <source>
        <dbReference type="EMBL" id="GAA3836421.1"/>
    </source>
</evidence>
<name>A0ABP7J8F8_9ACTN</name>
<dbReference type="SUPFAM" id="SSF46785">
    <property type="entry name" value="Winged helix' DNA-binding domain"/>
    <property type="match status" value="1"/>
</dbReference>
<keyword evidence="3" id="KW-1185">Reference proteome</keyword>
<dbReference type="EMBL" id="BAAAZR010000038">
    <property type="protein sequence ID" value="GAA3836421.1"/>
    <property type="molecule type" value="Genomic_DNA"/>
</dbReference>
<dbReference type="InterPro" id="IPR036388">
    <property type="entry name" value="WH-like_DNA-bd_sf"/>
</dbReference>
<protein>
    <submittedName>
        <fullName evidence="2">MarR family transcriptional regulator</fullName>
    </submittedName>
</protein>
<dbReference type="Pfam" id="PF12802">
    <property type="entry name" value="MarR_2"/>
    <property type="match status" value="1"/>
</dbReference>
<reference evidence="3" key="1">
    <citation type="journal article" date="2019" name="Int. J. Syst. Evol. Microbiol.">
        <title>The Global Catalogue of Microorganisms (GCM) 10K type strain sequencing project: providing services to taxonomists for standard genome sequencing and annotation.</title>
        <authorList>
            <consortium name="The Broad Institute Genomics Platform"/>
            <consortium name="The Broad Institute Genome Sequencing Center for Infectious Disease"/>
            <person name="Wu L."/>
            <person name="Ma J."/>
        </authorList>
    </citation>
    <scope>NUCLEOTIDE SEQUENCE [LARGE SCALE GENOMIC DNA]</scope>
    <source>
        <strain evidence="3">JCM 16908</strain>
    </source>
</reference>
<dbReference type="PRINTS" id="PR00598">
    <property type="entry name" value="HTHMARR"/>
</dbReference>
<accession>A0ABP7J8F8</accession>
<gene>
    <name evidence="2" type="ORF">GCM10022226_67920</name>
</gene>
<comment type="caution">
    <text evidence="2">The sequence shown here is derived from an EMBL/GenBank/DDBJ whole genome shotgun (WGS) entry which is preliminary data.</text>
</comment>
<dbReference type="PANTHER" id="PTHR33164">
    <property type="entry name" value="TRANSCRIPTIONAL REGULATOR, MARR FAMILY"/>
    <property type="match status" value="1"/>
</dbReference>
<proteinExistence type="predicted"/>
<dbReference type="InterPro" id="IPR039422">
    <property type="entry name" value="MarR/SlyA-like"/>
</dbReference>
<dbReference type="RefSeq" id="WP_344949982.1">
    <property type="nucleotide sequence ID" value="NZ_BAAAZR010000038.1"/>
</dbReference>
<dbReference type="PANTHER" id="PTHR33164:SF99">
    <property type="entry name" value="MARR FAMILY REGULATORY PROTEIN"/>
    <property type="match status" value="1"/>
</dbReference>
<sequence>MSETRWLDEDEQRTWRTFLWASQLLHESLDRQLQRDAGMPHTYYMILAMLSEAPGRSMTMTELAQLVRFSASRLSHAVAKLEAQGWVCRSRRPGDARTTVAALTGEGFAALAEAAPGHVEEVRRVLFDRLTAEQVGQLRHIFDAVLTNLNTTDGC</sequence>
<evidence type="ECO:0000259" key="1">
    <source>
        <dbReference type="PROSITE" id="PS50995"/>
    </source>
</evidence>
<dbReference type="PROSITE" id="PS50995">
    <property type="entry name" value="HTH_MARR_2"/>
    <property type="match status" value="1"/>
</dbReference>
<dbReference type="InterPro" id="IPR036390">
    <property type="entry name" value="WH_DNA-bd_sf"/>
</dbReference>
<dbReference type="Proteomes" id="UP001500888">
    <property type="component" value="Unassembled WGS sequence"/>
</dbReference>
<feature type="domain" description="HTH marR-type" evidence="1">
    <location>
        <begin position="11"/>
        <end position="147"/>
    </location>
</feature>
<organism evidence="2 3">
    <name type="scientific">Sphaerisporangium flaviroseum</name>
    <dbReference type="NCBI Taxonomy" id="509199"/>
    <lineage>
        <taxon>Bacteria</taxon>
        <taxon>Bacillati</taxon>
        <taxon>Actinomycetota</taxon>
        <taxon>Actinomycetes</taxon>
        <taxon>Streptosporangiales</taxon>
        <taxon>Streptosporangiaceae</taxon>
        <taxon>Sphaerisporangium</taxon>
    </lineage>
</organism>